<evidence type="ECO:0000256" key="6">
    <source>
        <dbReference type="SAM" id="MobiDB-lite"/>
    </source>
</evidence>
<dbReference type="PANTHER" id="PTHR33885:SF3">
    <property type="entry name" value="PHAGE SHOCK PROTEIN C"/>
    <property type="match status" value="1"/>
</dbReference>
<dbReference type="InterPro" id="IPR007168">
    <property type="entry name" value="Phageshock_PspC_N"/>
</dbReference>
<feature type="transmembrane region" description="Helical" evidence="7">
    <location>
        <begin position="346"/>
        <end position="374"/>
    </location>
</feature>
<dbReference type="PANTHER" id="PTHR33885">
    <property type="entry name" value="PHAGE SHOCK PROTEIN C"/>
    <property type="match status" value="1"/>
</dbReference>
<dbReference type="Pfam" id="PF22744">
    <property type="entry name" value="Toast-rack_PspC-Cterm"/>
    <property type="match status" value="1"/>
</dbReference>
<dbReference type="InterPro" id="IPR054321">
    <property type="entry name" value="PspC-rel_TM"/>
</dbReference>
<comment type="subcellular location">
    <subcellularLocation>
        <location evidence="1">Cell membrane</location>
        <topology evidence="1">Single-pass membrane protein</topology>
    </subcellularLocation>
</comment>
<feature type="region of interest" description="Disordered" evidence="6">
    <location>
        <begin position="616"/>
        <end position="642"/>
    </location>
</feature>
<keyword evidence="4 7" id="KW-1133">Transmembrane helix</keyword>
<dbReference type="InterPro" id="IPR052027">
    <property type="entry name" value="PspC"/>
</dbReference>
<sequence>MKKNISINLQGIIFHIEEDGYDVLGRYLAEVKAHFAGYRGHEDIVADIEGRIAEIFGARLSPTQQVITLADVEAMMAKMGRVRDFATDTDEDDEAEPVGAAGYASAGSAYSYGSATATAPPPTATEDGPRRLYRDMSNRKIAGVAAGIAQYFRVNSLWIRLGFLGLFFLKPFVKIMSLGMLHLDISGGSAALALFSYIILWIALPKHYNAPPLDDNFDFKSLNNGRKYFRDTDNGKIGGVAAGLAPYLNLDVTLIRVLLLAGLFAGGFTFLLYLILWIAAPQAKTVADRMRMRGEDMTLEGFDSSVRNNAFDGSTPGGNRPLGSFLEDLARNLRPLVDFIGSAIRVFAGFMLTLIGFGMLVASAIFLGVALGLIPSSENIIMGDIPVHVFVNGVPGWALIAGFLSFAIPAVSLFLAGLNLLLRRSFLSRTVSLSLLGLWLLSVVGVVMATVRQSRDFQYDAEVEQVSQFPALTTPVLRLDARDIDRQHEQRVNVRLVSVDSGRTVEVLRTYSAKGPSEAEARRTASTSISHNVQAKGDSTLLIDDHFSFQSNASYRDQEVDLTIRLPRDRTFRLGRNFTYLLGDGDFVGNREPNEPELHRYRLVGNKLECIGCTPDQLRSQDNNDSDDDEQDGDLNLDIDLDEDGDDTTVKLNFGKVPGFNTDLSYYGDDRRTFSESDFEQVHVGGNYRVMVRQGAAFKVEAAGSKSALEGMRVVRKGNTLSIRPKRSGFFGSDWSKDGEKVLLSIEMPTLNELELAGAVRGDVSGFRGDRLKVEQAGASHLRLSGEFDKLDMDLAGACRSAIKGSARELKLDGAGACELAAPNFKVRTADIDLAGMSKARVNVSETLKADVVGACLIEYSGNPKNVDTDAAGASRVKRLKD</sequence>
<evidence type="ECO:0000256" key="5">
    <source>
        <dbReference type="ARBA" id="ARBA00023136"/>
    </source>
</evidence>
<feature type="transmembrane region" description="Helical" evidence="7">
    <location>
        <begin position="254"/>
        <end position="280"/>
    </location>
</feature>
<keyword evidence="3 7" id="KW-0812">Transmembrane</keyword>
<dbReference type="Proteomes" id="UP001501153">
    <property type="component" value="Unassembled WGS sequence"/>
</dbReference>
<keyword evidence="5 7" id="KW-0472">Membrane</keyword>
<dbReference type="RefSeq" id="WP_345235284.1">
    <property type="nucleotide sequence ID" value="NZ_BAABGZ010000014.1"/>
</dbReference>
<dbReference type="Pfam" id="PF04024">
    <property type="entry name" value="PspC"/>
    <property type="match status" value="2"/>
</dbReference>
<comment type="caution">
    <text evidence="12">The sequence shown here is derived from an EMBL/GenBank/DDBJ whole genome shotgun (WGS) entry which is preliminary data.</text>
</comment>
<dbReference type="Gene3D" id="2.160.20.120">
    <property type="match status" value="1"/>
</dbReference>
<evidence type="ECO:0000256" key="2">
    <source>
        <dbReference type="ARBA" id="ARBA00022475"/>
    </source>
</evidence>
<protein>
    <recommendedName>
        <fullName evidence="14">PspC domain-containing protein</fullName>
    </recommendedName>
</protein>
<evidence type="ECO:0000259" key="9">
    <source>
        <dbReference type="Pfam" id="PF10988"/>
    </source>
</evidence>
<evidence type="ECO:0000256" key="1">
    <source>
        <dbReference type="ARBA" id="ARBA00004162"/>
    </source>
</evidence>
<reference evidence="13" key="1">
    <citation type="journal article" date="2019" name="Int. J. Syst. Evol. Microbiol.">
        <title>The Global Catalogue of Microorganisms (GCM) 10K type strain sequencing project: providing services to taxonomists for standard genome sequencing and annotation.</title>
        <authorList>
            <consortium name="The Broad Institute Genomics Platform"/>
            <consortium name="The Broad Institute Genome Sequencing Center for Infectious Disease"/>
            <person name="Wu L."/>
            <person name="Ma J."/>
        </authorList>
    </citation>
    <scope>NUCLEOTIDE SEQUENCE [LARGE SCALE GENOMIC DNA]</scope>
    <source>
        <strain evidence="13">JCM 17923</strain>
    </source>
</reference>
<evidence type="ECO:0000256" key="7">
    <source>
        <dbReference type="SAM" id="Phobius"/>
    </source>
</evidence>
<feature type="compositionally biased region" description="Acidic residues" evidence="6">
    <location>
        <begin position="624"/>
        <end position="642"/>
    </location>
</feature>
<feature type="domain" description="PspC-related transmembrane region" evidence="10">
    <location>
        <begin position="319"/>
        <end position="457"/>
    </location>
</feature>
<keyword evidence="13" id="KW-1185">Reference proteome</keyword>
<accession>A0ABP8I8M8</accession>
<evidence type="ECO:0000313" key="12">
    <source>
        <dbReference type="EMBL" id="GAA4353673.1"/>
    </source>
</evidence>
<name>A0ABP8I8M8_9BACT</name>
<feature type="transmembrane region" description="Helical" evidence="7">
    <location>
        <begin position="433"/>
        <end position="451"/>
    </location>
</feature>
<gene>
    <name evidence="12" type="ORF">GCM10023185_14540</name>
</gene>
<feature type="domain" description="PspC-related ToastRack" evidence="11">
    <location>
        <begin position="481"/>
        <end position="614"/>
    </location>
</feature>
<proteinExistence type="predicted"/>
<feature type="domain" description="Phage shock protein PspC N-terminal" evidence="8">
    <location>
        <begin position="226"/>
        <end position="283"/>
    </location>
</feature>
<evidence type="ECO:0008006" key="14">
    <source>
        <dbReference type="Google" id="ProtNLM"/>
    </source>
</evidence>
<keyword evidence="2" id="KW-1003">Cell membrane</keyword>
<feature type="domain" description="Phage shock protein PspC N-terminal" evidence="8">
    <location>
        <begin position="130"/>
        <end position="206"/>
    </location>
</feature>
<evidence type="ECO:0000259" key="11">
    <source>
        <dbReference type="Pfam" id="PF22744"/>
    </source>
</evidence>
<organism evidence="12 13">
    <name type="scientific">Hymenobacter saemangeumensis</name>
    <dbReference type="NCBI Taxonomy" id="1084522"/>
    <lineage>
        <taxon>Bacteria</taxon>
        <taxon>Pseudomonadati</taxon>
        <taxon>Bacteroidota</taxon>
        <taxon>Cytophagia</taxon>
        <taxon>Cytophagales</taxon>
        <taxon>Hymenobacteraceae</taxon>
        <taxon>Hymenobacter</taxon>
    </lineage>
</organism>
<evidence type="ECO:0000259" key="10">
    <source>
        <dbReference type="Pfam" id="PF22571"/>
    </source>
</evidence>
<dbReference type="Pfam" id="PF22571">
    <property type="entry name" value="LiaI-LiaF-TM_PspC"/>
    <property type="match status" value="1"/>
</dbReference>
<evidence type="ECO:0000256" key="3">
    <source>
        <dbReference type="ARBA" id="ARBA00022692"/>
    </source>
</evidence>
<dbReference type="EMBL" id="BAABGZ010000014">
    <property type="protein sequence ID" value="GAA4353673.1"/>
    <property type="molecule type" value="Genomic_DNA"/>
</dbReference>
<dbReference type="InterPro" id="IPR021255">
    <property type="entry name" value="DUF2807"/>
</dbReference>
<evidence type="ECO:0000256" key="4">
    <source>
        <dbReference type="ARBA" id="ARBA00022989"/>
    </source>
</evidence>
<feature type="transmembrane region" description="Helical" evidence="7">
    <location>
        <begin position="157"/>
        <end position="173"/>
    </location>
</feature>
<feature type="transmembrane region" description="Helical" evidence="7">
    <location>
        <begin position="394"/>
        <end position="421"/>
    </location>
</feature>
<evidence type="ECO:0000259" key="8">
    <source>
        <dbReference type="Pfam" id="PF04024"/>
    </source>
</evidence>
<feature type="transmembrane region" description="Helical" evidence="7">
    <location>
        <begin position="185"/>
        <end position="204"/>
    </location>
</feature>
<dbReference type="InterPro" id="IPR054319">
    <property type="entry name" value="PspC-rel_ToastRack"/>
</dbReference>
<evidence type="ECO:0000313" key="13">
    <source>
        <dbReference type="Proteomes" id="UP001501153"/>
    </source>
</evidence>
<dbReference type="Pfam" id="PF10988">
    <property type="entry name" value="DUF2807"/>
    <property type="match status" value="1"/>
</dbReference>
<feature type="domain" description="Putative auto-transporter adhesin head GIN" evidence="9">
    <location>
        <begin position="678"/>
        <end position="864"/>
    </location>
</feature>